<reference evidence="2" key="1">
    <citation type="submission" date="2021-01" db="EMBL/GenBank/DDBJ databases">
        <title>Modified the classification status of verrucomicrobia.</title>
        <authorList>
            <person name="Feng X."/>
        </authorList>
    </citation>
    <scope>NUCLEOTIDE SEQUENCE</scope>
    <source>
        <strain evidence="2">JCM 18052</strain>
    </source>
</reference>
<dbReference type="EMBL" id="JAENIK010000011">
    <property type="protein sequence ID" value="MBK1816789.1"/>
    <property type="molecule type" value="Genomic_DNA"/>
</dbReference>
<accession>A0A934VCS3</accession>
<feature type="domain" description="DUF4340" evidence="1">
    <location>
        <begin position="390"/>
        <end position="562"/>
    </location>
</feature>
<gene>
    <name evidence="2" type="ORF">JIN84_14280</name>
</gene>
<evidence type="ECO:0000313" key="2">
    <source>
        <dbReference type="EMBL" id="MBK1816789.1"/>
    </source>
</evidence>
<dbReference type="Proteomes" id="UP000600139">
    <property type="component" value="Unassembled WGS sequence"/>
</dbReference>
<comment type="caution">
    <text evidence="2">The sequence shown here is derived from an EMBL/GenBank/DDBJ whole genome shotgun (WGS) entry which is preliminary data.</text>
</comment>
<proteinExistence type="predicted"/>
<keyword evidence="3" id="KW-1185">Reference proteome</keyword>
<dbReference type="AlphaFoldDB" id="A0A934VCS3"/>
<dbReference type="InterPro" id="IPR025641">
    <property type="entry name" value="DUF4340"/>
</dbReference>
<dbReference type="RefSeq" id="WP_200351715.1">
    <property type="nucleotide sequence ID" value="NZ_BAABHZ010000006.1"/>
</dbReference>
<evidence type="ECO:0000259" key="1">
    <source>
        <dbReference type="Pfam" id="PF14238"/>
    </source>
</evidence>
<sequence length="634" mass="70708">MRSFGFTLILALLALLVCGVAGWQWKEGNFNSVFGAPPTLPGYRIYASYNAPEKRFVPDFTAPDVKHIQVSRDGVTGTFEFTDKGWQCTLPWKDRMDPRAAVDIINFTLSMRVEDFAKRDELDAQKAGLKDGAVNIRLEGADHKLLALYKLGRPTPWLATFPDLEKNVPTVFIQRRDSDHKGYIYSCTGDIGDWFKDGLKNLRDHQPFYFNPLGLRQIRTREFTLACDAPGKAWRIIQPQNLVTDPKAMKALLEGLYQMRATRISDRASVTLPSNGTQAKTGLIAITPFGSDVETVLEIYPPESPEAREVKATVSDRPDTIFDLPLKPEEKVVSLADLPLTINGLRDSALMNLNIKALSGLVIQPANGPEILITRTPPQPWTATINGASQEANQERLFGLMQSLSEGRAIAFKTDAATDFAPWGLDKPLLKIRLVAVDNHSFELAFGTDGKGNYYANRIGTPTVMQVDGGLVSSFPVRDYEWRHGRLWSIDRLNLLAIVRQSGTTPPLKLLYDFNTEEWTANSNGEDLTPRLVATRTNFLLGVLEGLKVNRWLSPEDESANRALRSPSLVFKILENTTDDMGDVNGRITHDLILAPGSTSPNPAFYYGRVATHENPFLLDRDTYLKLATELLEK</sequence>
<protein>
    <submittedName>
        <fullName evidence="2">DUF4340 domain-containing protein</fullName>
    </submittedName>
</protein>
<organism evidence="2 3">
    <name type="scientific">Luteolibacter yonseiensis</name>
    <dbReference type="NCBI Taxonomy" id="1144680"/>
    <lineage>
        <taxon>Bacteria</taxon>
        <taxon>Pseudomonadati</taxon>
        <taxon>Verrucomicrobiota</taxon>
        <taxon>Verrucomicrobiia</taxon>
        <taxon>Verrucomicrobiales</taxon>
        <taxon>Verrucomicrobiaceae</taxon>
        <taxon>Luteolibacter</taxon>
    </lineage>
</organism>
<dbReference type="Pfam" id="PF14238">
    <property type="entry name" value="DUF4340"/>
    <property type="match status" value="1"/>
</dbReference>
<evidence type="ECO:0000313" key="3">
    <source>
        <dbReference type="Proteomes" id="UP000600139"/>
    </source>
</evidence>
<name>A0A934VCS3_9BACT</name>